<dbReference type="STRING" id="560819.SAMN05428998_106154"/>
<dbReference type="Proteomes" id="UP000192917">
    <property type="component" value="Unassembled WGS sequence"/>
</dbReference>
<keyword evidence="5" id="KW-1185">Reference proteome</keyword>
<dbReference type="Pfam" id="PF09835">
    <property type="entry name" value="DUF2062"/>
    <property type="match status" value="1"/>
</dbReference>
<feature type="transmembrane region" description="Helical" evidence="2">
    <location>
        <begin position="46"/>
        <end position="73"/>
    </location>
</feature>
<reference evidence="4 5" key="1">
    <citation type="submission" date="2017-04" db="EMBL/GenBank/DDBJ databases">
        <authorList>
            <person name="Afonso C.L."/>
            <person name="Miller P.J."/>
            <person name="Scott M.A."/>
            <person name="Spackman E."/>
            <person name="Goraichik I."/>
            <person name="Dimitrov K.M."/>
            <person name="Suarez D.L."/>
            <person name="Swayne D.E."/>
        </authorList>
    </citation>
    <scope>NUCLEOTIDE SEQUENCE [LARGE SCALE GENOMIC DNA]</scope>
    <source>
        <strain evidence="4 5">USBA 355</strain>
    </source>
</reference>
<feature type="compositionally biased region" description="Basic residues" evidence="1">
    <location>
        <begin position="174"/>
        <end position="189"/>
    </location>
</feature>
<accession>A0A1Y6BM67</accession>
<organism evidence="4 5">
    <name type="scientific">Tistlia consotensis USBA 355</name>
    <dbReference type="NCBI Taxonomy" id="560819"/>
    <lineage>
        <taxon>Bacteria</taxon>
        <taxon>Pseudomonadati</taxon>
        <taxon>Pseudomonadota</taxon>
        <taxon>Alphaproteobacteria</taxon>
        <taxon>Rhodospirillales</taxon>
        <taxon>Rhodovibrionaceae</taxon>
        <taxon>Tistlia</taxon>
    </lineage>
</organism>
<feature type="region of interest" description="Disordered" evidence="1">
    <location>
        <begin position="174"/>
        <end position="199"/>
    </location>
</feature>
<gene>
    <name evidence="4" type="ORF">SAMN05428998_106154</name>
</gene>
<dbReference type="PANTHER" id="PTHR40547">
    <property type="entry name" value="SLL0298 PROTEIN"/>
    <property type="match status" value="1"/>
</dbReference>
<proteinExistence type="predicted"/>
<sequence length="199" mass="22185">MLFRRARPLPFHQRLLGLIWPRSGFRRTARYVAHRLARLPGTPHRIAAGFASGAAISFTPLVGFHFLGGALLALVLRGNLLASAIGTAVGNPWTFPFIWAWIYGLGRWILGQAGHMEGLPRGFSITHIFDNFWGIFLPMMVGGLPTALVAWFVFYIPVRRLVAGYQAARRRRLARRGRQRHAGKPRHRSAAGNALEGET</sequence>
<dbReference type="InterPro" id="IPR018639">
    <property type="entry name" value="DUF2062"/>
</dbReference>
<dbReference type="EMBL" id="FWZX01000006">
    <property type="protein sequence ID" value="SMF18251.1"/>
    <property type="molecule type" value="Genomic_DNA"/>
</dbReference>
<evidence type="ECO:0000259" key="3">
    <source>
        <dbReference type="Pfam" id="PF09835"/>
    </source>
</evidence>
<name>A0A1Y6BM67_9PROT</name>
<keyword evidence="2" id="KW-0812">Transmembrane</keyword>
<keyword evidence="2" id="KW-0472">Membrane</keyword>
<feature type="transmembrane region" description="Helical" evidence="2">
    <location>
        <begin position="93"/>
        <end position="110"/>
    </location>
</feature>
<evidence type="ECO:0000256" key="1">
    <source>
        <dbReference type="SAM" id="MobiDB-lite"/>
    </source>
</evidence>
<evidence type="ECO:0000313" key="4">
    <source>
        <dbReference type="EMBL" id="SMF18251.1"/>
    </source>
</evidence>
<dbReference type="PANTHER" id="PTHR40547:SF1">
    <property type="entry name" value="SLL0298 PROTEIN"/>
    <property type="match status" value="1"/>
</dbReference>
<dbReference type="RefSeq" id="WP_085122635.1">
    <property type="nucleotide sequence ID" value="NZ_FWZX01000006.1"/>
</dbReference>
<evidence type="ECO:0000256" key="2">
    <source>
        <dbReference type="SAM" id="Phobius"/>
    </source>
</evidence>
<dbReference type="AlphaFoldDB" id="A0A1Y6BM67"/>
<protein>
    <recommendedName>
        <fullName evidence="3">DUF2062 domain-containing protein</fullName>
    </recommendedName>
</protein>
<evidence type="ECO:0000313" key="5">
    <source>
        <dbReference type="Proteomes" id="UP000192917"/>
    </source>
</evidence>
<keyword evidence="2" id="KW-1133">Transmembrane helix</keyword>
<feature type="domain" description="DUF2062" evidence="3">
    <location>
        <begin position="27"/>
        <end position="170"/>
    </location>
</feature>